<feature type="transmembrane region" description="Helical" evidence="1">
    <location>
        <begin position="556"/>
        <end position="580"/>
    </location>
</feature>
<dbReference type="InterPro" id="IPR027463">
    <property type="entry name" value="AcrB_DN_DC_subdom"/>
</dbReference>
<dbReference type="Pfam" id="PF00873">
    <property type="entry name" value="ACR_tran"/>
    <property type="match status" value="1"/>
</dbReference>
<feature type="transmembrane region" description="Helical" evidence="1">
    <location>
        <begin position="459"/>
        <end position="480"/>
    </location>
</feature>
<name>A0ABV9QGY4_9BURK</name>
<dbReference type="InterPro" id="IPR001036">
    <property type="entry name" value="Acrflvin-R"/>
</dbReference>
<keyword evidence="3" id="KW-1185">Reference proteome</keyword>
<keyword evidence="1" id="KW-0472">Membrane</keyword>
<dbReference type="PANTHER" id="PTHR32063:SF16">
    <property type="entry name" value="CATION EFFLUX SYSTEM (ACRB_ACRD_ACRF FAMILY)"/>
    <property type="match status" value="1"/>
</dbReference>
<keyword evidence="1" id="KW-0812">Transmembrane</keyword>
<dbReference type="PRINTS" id="PR00702">
    <property type="entry name" value="ACRIFLAVINRP"/>
</dbReference>
<feature type="transmembrane region" description="Helical" evidence="1">
    <location>
        <begin position="382"/>
        <end position="402"/>
    </location>
</feature>
<keyword evidence="1" id="KW-1133">Transmembrane helix</keyword>
<dbReference type="Gene3D" id="1.20.1640.10">
    <property type="entry name" value="Multidrug efflux transporter AcrB transmembrane domain"/>
    <property type="match status" value="2"/>
</dbReference>
<dbReference type="Gene3D" id="3.30.70.1430">
    <property type="entry name" value="Multidrug efflux transporter AcrB pore domain"/>
    <property type="match status" value="2"/>
</dbReference>
<evidence type="ECO:0000313" key="2">
    <source>
        <dbReference type="EMBL" id="MFC4788990.1"/>
    </source>
</evidence>
<comment type="caution">
    <text evidence="2">The sequence shown here is derived from an EMBL/GenBank/DDBJ whole genome shotgun (WGS) entry which is preliminary data.</text>
</comment>
<feature type="transmembrane region" description="Helical" evidence="1">
    <location>
        <begin position="486"/>
        <end position="509"/>
    </location>
</feature>
<feature type="transmembrane region" description="Helical" evidence="1">
    <location>
        <begin position="969"/>
        <end position="990"/>
    </location>
</feature>
<gene>
    <name evidence="2" type="ORF">ACFO6X_08355</name>
</gene>
<feature type="transmembrane region" description="Helical" evidence="1">
    <location>
        <begin position="943"/>
        <end position="963"/>
    </location>
</feature>
<dbReference type="PANTHER" id="PTHR32063">
    <property type="match status" value="1"/>
</dbReference>
<dbReference type="EMBL" id="JBHSHJ010000005">
    <property type="protein sequence ID" value="MFC4788990.1"/>
    <property type="molecule type" value="Genomic_DNA"/>
</dbReference>
<dbReference type="SUPFAM" id="SSF82866">
    <property type="entry name" value="Multidrug efflux transporter AcrB transmembrane domain"/>
    <property type="match status" value="2"/>
</dbReference>
<protein>
    <submittedName>
        <fullName evidence="2">Efflux RND transporter permease subunit</fullName>
    </submittedName>
</protein>
<feature type="transmembrane region" description="Helical" evidence="1">
    <location>
        <begin position="25"/>
        <end position="43"/>
    </location>
</feature>
<evidence type="ECO:0000313" key="3">
    <source>
        <dbReference type="Proteomes" id="UP001596001"/>
    </source>
</evidence>
<proteinExistence type="predicted"/>
<organism evidence="2 3">
    <name type="scientific">Giesbergeria sinuosa</name>
    <dbReference type="NCBI Taxonomy" id="80883"/>
    <lineage>
        <taxon>Bacteria</taxon>
        <taxon>Pseudomonadati</taxon>
        <taxon>Pseudomonadota</taxon>
        <taxon>Betaproteobacteria</taxon>
        <taxon>Burkholderiales</taxon>
        <taxon>Comamonadaceae</taxon>
        <taxon>Giesbergeria</taxon>
    </lineage>
</organism>
<dbReference type="Gene3D" id="3.30.70.1320">
    <property type="entry name" value="Multidrug efflux transporter AcrB pore domain like"/>
    <property type="match status" value="1"/>
</dbReference>
<feature type="transmembrane region" description="Helical" evidence="1">
    <location>
        <begin position="408"/>
        <end position="428"/>
    </location>
</feature>
<dbReference type="Proteomes" id="UP001596001">
    <property type="component" value="Unassembled WGS sequence"/>
</dbReference>
<dbReference type="RefSeq" id="WP_382431951.1">
    <property type="nucleotide sequence ID" value="NZ_JBHSHJ010000005.1"/>
</dbReference>
<feature type="transmembrane region" description="Helical" evidence="1">
    <location>
        <begin position="1011"/>
        <end position="1033"/>
    </location>
</feature>
<dbReference type="Gene3D" id="3.30.70.1440">
    <property type="entry name" value="Multidrug efflux transporter AcrB pore domain"/>
    <property type="match status" value="1"/>
</dbReference>
<sequence>MSQSTEKHALGVSGRIAGFFQSAQITPLLALLALLLGVFAVLVTPREEEPQINVTMANVLVPFPGASVRDVEQMVAIPAEQVLSQITGTEHVMSLSRPGLAILTVQFKVGVPRTEALVRLYDTVHSHADWLPAGLGTLAPIIKPKGIDDVPIVTLTLHSPRTDAGPFDLERVAHSIEADLKRVPGTREVSTVGGPGRAVLVELDTARMRSSGVTVDDLRRALQSANLGLPVGELLGGNQAVSIESGPFLRSADEVAELVVGVRSGKPVFLREVANVRDGPLPPSRYVWHGTAGKDATTSPAITLSITKKPGENAIDVANAVLERVALLKNTVIPADVHITETRNYGATANDKAQKLIQKLLFATASVVALVFIALGKREAAIVGTAVVLTLTVTLFASWAWGFTLNRVSLFALIFSIGILVDDAIVVVENIHRHQQLYPGKTLAQIIPGAVDEVGGPTILATLTVIAALLPMAFVSGLMGPYMSPIPINASMGMLLSLAIAFVVTPWLARLWMKAIPAHDSTAPAQNHGLAGQITPLFTRIFTPLLDKNRGSRHRALLGLGIAGLIVLSVALPVAGLVLLKMLPFDNKSEFQVVVDMPAGTPVEQTAAVLHELGAHLATVPEVTHYQAYAGTAAPINFNGLVRQYYLRAGGEVGDIQVNLVDKHQRKDQSHAIATRVRPALQQIGLRYGANVKVVEVPPGPPVLAPIVAEIYGPEEAGRRQVAKAVRAVFAKTPGVVDVDDSSIASAPRTLLLVDRRKAALLGVPQQAIVTTLRAGLAGEAATYLHDESKYPTAAVLQLPAEQHGDLAALLQLTVRSASGALVPIRELVTVSDTVREQPIYHKDLLPVNFVVADMAGTVDSPLYGMFTMRSEIAQLPMPDGGPLTEYLIHQPQDAWRGYALKWDGEWQITYETFRDMGAAYGVGLILIYLLVVAQFGSYLTPLIIMAPIPLTIIGVMPGHALLGAQYTATSMIGMIALAGIIVRNSILLVDFINLQVRSGMPFEQAIVQSAITRAQPIVLTGLAAMLGAFFILDDPIFNGLAISLIFGIAVSTLLTLVVIPILYYVAYRHRLDALHPAPAPAAD</sequence>
<dbReference type="SUPFAM" id="SSF82693">
    <property type="entry name" value="Multidrug efflux transporter AcrB pore domain, PN1, PN2, PC1 and PC2 subdomains"/>
    <property type="match status" value="3"/>
</dbReference>
<evidence type="ECO:0000256" key="1">
    <source>
        <dbReference type="SAM" id="Phobius"/>
    </source>
</evidence>
<feature type="transmembrane region" description="Helical" evidence="1">
    <location>
        <begin position="356"/>
        <end position="375"/>
    </location>
</feature>
<dbReference type="SUPFAM" id="SSF82714">
    <property type="entry name" value="Multidrug efflux transporter AcrB TolC docking domain, DN and DC subdomains"/>
    <property type="match status" value="2"/>
</dbReference>
<feature type="transmembrane region" description="Helical" evidence="1">
    <location>
        <begin position="1045"/>
        <end position="1067"/>
    </location>
</feature>
<feature type="transmembrane region" description="Helical" evidence="1">
    <location>
        <begin position="918"/>
        <end position="936"/>
    </location>
</feature>
<reference evidence="3" key="1">
    <citation type="journal article" date="2019" name="Int. J. Syst. Evol. Microbiol.">
        <title>The Global Catalogue of Microorganisms (GCM) 10K type strain sequencing project: providing services to taxonomists for standard genome sequencing and annotation.</title>
        <authorList>
            <consortium name="The Broad Institute Genomics Platform"/>
            <consortium name="The Broad Institute Genome Sequencing Center for Infectious Disease"/>
            <person name="Wu L."/>
            <person name="Ma J."/>
        </authorList>
    </citation>
    <scope>NUCLEOTIDE SEQUENCE [LARGE SCALE GENOMIC DNA]</scope>
    <source>
        <strain evidence="3">CCUG 49452</strain>
    </source>
</reference>
<accession>A0ABV9QGY4</accession>
<dbReference type="Gene3D" id="3.30.2090.10">
    <property type="entry name" value="Multidrug efflux transporter AcrB TolC docking domain, DN and DC subdomains"/>
    <property type="match status" value="2"/>
</dbReference>